<gene>
    <name evidence="2" type="ORF">OO016_02910</name>
</gene>
<comment type="caution">
    <text evidence="2">The sequence shown here is derived from an EMBL/GenBank/DDBJ whole genome shotgun (WGS) entry which is preliminary data.</text>
</comment>
<evidence type="ECO:0000259" key="1">
    <source>
        <dbReference type="Pfam" id="PF12680"/>
    </source>
</evidence>
<feature type="domain" description="SnoaL-like" evidence="1">
    <location>
        <begin position="11"/>
        <end position="84"/>
    </location>
</feature>
<dbReference type="Proteomes" id="UP001207116">
    <property type="component" value="Unassembled WGS sequence"/>
</dbReference>
<dbReference type="InterPro" id="IPR037401">
    <property type="entry name" value="SnoaL-like"/>
</dbReference>
<evidence type="ECO:0000313" key="3">
    <source>
        <dbReference type="Proteomes" id="UP001207116"/>
    </source>
</evidence>
<dbReference type="RefSeq" id="WP_266010681.1">
    <property type="nucleotide sequence ID" value="NZ_JAPFQP010000001.1"/>
</dbReference>
<dbReference type="Gene3D" id="3.10.450.50">
    <property type="match status" value="1"/>
</dbReference>
<accession>A0AAE3SMB4</accession>
<dbReference type="InterPro" id="IPR032710">
    <property type="entry name" value="NTF2-like_dom_sf"/>
</dbReference>
<name>A0AAE3SMB4_9FLAO</name>
<dbReference type="SUPFAM" id="SSF54427">
    <property type="entry name" value="NTF2-like"/>
    <property type="match status" value="1"/>
</dbReference>
<dbReference type="AlphaFoldDB" id="A0AAE3SMB4"/>
<evidence type="ECO:0000313" key="2">
    <source>
        <dbReference type="EMBL" id="MCX2718542.1"/>
    </source>
</evidence>
<keyword evidence="3" id="KW-1185">Reference proteome</keyword>
<reference evidence="2" key="1">
    <citation type="submission" date="2022-11" db="EMBL/GenBank/DDBJ databases">
        <title>The characterization of three novel Bacteroidetes species and genomic analysis of their roles in tidal elemental geochemical cycles.</title>
        <authorList>
            <person name="Ma K.-J."/>
        </authorList>
    </citation>
    <scope>NUCLEOTIDE SEQUENCE</scope>
    <source>
        <strain evidence="2">M415</strain>
    </source>
</reference>
<protein>
    <submittedName>
        <fullName evidence="2">Nuclear transport factor 2 family protein</fullName>
    </submittedName>
</protein>
<proteinExistence type="predicted"/>
<organism evidence="2 3">
    <name type="scientific">Lentiprolixibacter aurantiacus</name>
    <dbReference type="NCBI Taxonomy" id="2993939"/>
    <lineage>
        <taxon>Bacteria</taxon>
        <taxon>Pseudomonadati</taxon>
        <taxon>Bacteroidota</taxon>
        <taxon>Flavobacteriia</taxon>
        <taxon>Flavobacteriales</taxon>
        <taxon>Flavobacteriaceae</taxon>
        <taxon>Lentiprolixibacter</taxon>
    </lineage>
</organism>
<sequence length="114" mass="13151">MSQYNLIDLTEQYIKAFDSKDLQGLAEMLCDDFVLEDPAVIRVEGKENSLVKIAEIFNNCDKLSFTAQNIFRDESNTIIEFHLKLDDLMLKGTDIIVWSGDKMKELRAYLDLPK</sequence>
<dbReference type="EMBL" id="JAPFQP010000001">
    <property type="protein sequence ID" value="MCX2718542.1"/>
    <property type="molecule type" value="Genomic_DNA"/>
</dbReference>
<dbReference type="Pfam" id="PF12680">
    <property type="entry name" value="SnoaL_2"/>
    <property type="match status" value="1"/>
</dbReference>